<comment type="caution">
    <text evidence="1">The sequence shown here is derived from an EMBL/GenBank/DDBJ whole genome shotgun (WGS) entry which is preliminary data.</text>
</comment>
<name>A0A9P9AHV2_9HYPO</name>
<dbReference type="AlphaFoldDB" id="A0A9P9AHV2"/>
<evidence type="ECO:0000313" key="2">
    <source>
        <dbReference type="Proteomes" id="UP000777438"/>
    </source>
</evidence>
<protein>
    <recommendedName>
        <fullName evidence="3">MACPF domain-containing protein</fullName>
    </recommendedName>
</protein>
<dbReference type="Proteomes" id="UP000777438">
    <property type="component" value="Unassembled WGS sequence"/>
</dbReference>
<dbReference type="EMBL" id="JAGPYM010000025">
    <property type="protein sequence ID" value="KAH6880763.1"/>
    <property type="molecule type" value="Genomic_DNA"/>
</dbReference>
<gene>
    <name evidence="1" type="ORF">B0T10DRAFT_495199</name>
</gene>
<dbReference type="OrthoDB" id="4457531at2759"/>
<proteinExistence type="predicted"/>
<sequence length="328" mass="35065">MGILQDFPTDPFTPSLRYAATCRVPIYLPWASESIKLGTSLAVARGSQTKSQFMDNGKTAFSHSSLQRSQLVFTSASSGDVSSAQTFGAASASEHVNFTISGQIGGSFAGAKARANYEKSATNSNSNVTRSLRTTYRSGLVTFLNEPELSEEAQALLQTSTEAFRERFGEYYVAAYVLGGSNASTLGGAAAMGAFSKDLSGTYTAQIGWGLIKKSGSFQDHERSSSSMAVAALAGYDTLSKWSTDSNARDAASYQQLVNAGAENMDRGWGLPGRVAAKTGEIGLGLEPRSRVYWDKCETLCHDGLVVELLLLPYAHLRQYVSACLVKK</sequence>
<reference evidence="1 2" key="1">
    <citation type="journal article" date="2021" name="Nat. Commun.">
        <title>Genetic determinants of endophytism in the Arabidopsis root mycobiome.</title>
        <authorList>
            <person name="Mesny F."/>
            <person name="Miyauchi S."/>
            <person name="Thiergart T."/>
            <person name="Pickel B."/>
            <person name="Atanasova L."/>
            <person name="Karlsson M."/>
            <person name="Huettel B."/>
            <person name="Barry K.W."/>
            <person name="Haridas S."/>
            <person name="Chen C."/>
            <person name="Bauer D."/>
            <person name="Andreopoulos W."/>
            <person name="Pangilinan J."/>
            <person name="LaButti K."/>
            <person name="Riley R."/>
            <person name="Lipzen A."/>
            <person name="Clum A."/>
            <person name="Drula E."/>
            <person name="Henrissat B."/>
            <person name="Kohler A."/>
            <person name="Grigoriev I.V."/>
            <person name="Martin F.M."/>
            <person name="Hacquard S."/>
        </authorList>
    </citation>
    <scope>NUCLEOTIDE SEQUENCE [LARGE SCALE GENOMIC DNA]</scope>
    <source>
        <strain evidence="1 2">MPI-CAGE-CH-0241</strain>
    </source>
</reference>
<accession>A0A9P9AHV2</accession>
<evidence type="ECO:0008006" key="3">
    <source>
        <dbReference type="Google" id="ProtNLM"/>
    </source>
</evidence>
<organism evidence="1 2">
    <name type="scientific">Thelonectria olida</name>
    <dbReference type="NCBI Taxonomy" id="1576542"/>
    <lineage>
        <taxon>Eukaryota</taxon>
        <taxon>Fungi</taxon>
        <taxon>Dikarya</taxon>
        <taxon>Ascomycota</taxon>
        <taxon>Pezizomycotina</taxon>
        <taxon>Sordariomycetes</taxon>
        <taxon>Hypocreomycetidae</taxon>
        <taxon>Hypocreales</taxon>
        <taxon>Nectriaceae</taxon>
        <taxon>Thelonectria</taxon>
    </lineage>
</organism>
<keyword evidence="2" id="KW-1185">Reference proteome</keyword>
<evidence type="ECO:0000313" key="1">
    <source>
        <dbReference type="EMBL" id="KAH6880763.1"/>
    </source>
</evidence>